<comment type="pathway">
    <text evidence="8">Amino-acid biosynthesis; L-proline biosynthesis; L-glutamate 5-semialdehyde from L-glutamate: step 1/2.</text>
</comment>
<keyword evidence="3 8" id="KW-0641">Proline biosynthesis</keyword>
<comment type="caution">
    <text evidence="10">The sequence shown here is derived from an EMBL/GenBank/DDBJ whole genome shotgun (WGS) entry which is preliminary data.</text>
</comment>
<keyword evidence="6 8" id="KW-0418">Kinase</keyword>
<keyword evidence="1 8" id="KW-0963">Cytoplasm</keyword>
<evidence type="ECO:0000259" key="9">
    <source>
        <dbReference type="SMART" id="SM00359"/>
    </source>
</evidence>
<dbReference type="InterPro" id="IPR001048">
    <property type="entry name" value="Asp/Glu/Uridylate_kinase"/>
</dbReference>
<keyword evidence="5 8" id="KW-0547">Nucleotide-binding</keyword>
<comment type="subcellular location">
    <subcellularLocation>
        <location evidence="8">Cytoplasm</location>
    </subcellularLocation>
</comment>
<proteinExistence type="inferred from homology"/>
<dbReference type="Pfam" id="PF01472">
    <property type="entry name" value="PUA"/>
    <property type="match status" value="1"/>
</dbReference>
<keyword evidence="4 8" id="KW-0808">Transferase</keyword>
<comment type="caution">
    <text evidence="8">Lacks conserved residue(s) required for the propagation of feature annotation.</text>
</comment>
<dbReference type="EC" id="2.7.2.11" evidence="8"/>
<evidence type="ECO:0000256" key="1">
    <source>
        <dbReference type="ARBA" id="ARBA00022490"/>
    </source>
</evidence>
<keyword evidence="11" id="KW-1185">Reference proteome</keyword>
<dbReference type="NCBIfam" id="TIGR01027">
    <property type="entry name" value="proB"/>
    <property type="match status" value="1"/>
</dbReference>
<name>A0ABQ0JYG7_9BACT</name>
<comment type="similarity">
    <text evidence="8">Belongs to the glutamate 5-kinase family.</text>
</comment>
<feature type="domain" description="PUA" evidence="9">
    <location>
        <begin position="294"/>
        <end position="378"/>
    </location>
</feature>
<dbReference type="CDD" id="cd04242">
    <property type="entry name" value="AAK_G5K_ProB"/>
    <property type="match status" value="1"/>
</dbReference>
<dbReference type="SUPFAM" id="SSF53633">
    <property type="entry name" value="Carbamate kinase-like"/>
    <property type="match status" value="1"/>
</dbReference>
<dbReference type="EMBL" id="BAFN01000001">
    <property type="protein sequence ID" value="GAN33761.1"/>
    <property type="molecule type" value="Genomic_DNA"/>
</dbReference>
<evidence type="ECO:0000256" key="2">
    <source>
        <dbReference type="ARBA" id="ARBA00022605"/>
    </source>
</evidence>
<evidence type="ECO:0000256" key="7">
    <source>
        <dbReference type="ARBA" id="ARBA00022840"/>
    </source>
</evidence>
<gene>
    <name evidence="8" type="primary">proB</name>
    <name evidence="10" type="ORF">BROSI_A2295</name>
</gene>
<dbReference type="HAMAP" id="MF_00456">
    <property type="entry name" value="ProB"/>
    <property type="match status" value="1"/>
</dbReference>
<reference evidence="11" key="1">
    <citation type="journal article" date="2015" name="Genome Announc.">
        <title>Draft Genome Sequence of an Anaerobic Ammonium-Oxidizing Bacterium, "Candidatus Brocadia sinica".</title>
        <authorList>
            <person name="Oshiki M."/>
            <person name="Shinyako-Hata K."/>
            <person name="Satoh H."/>
            <person name="Okabe S."/>
        </authorList>
    </citation>
    <scope>NUCLEOTIDE SEQUENCE [LARGE SCALE GENOMIC DNA]</scope>
    <source>
        <strain evidence="11">JPN1</strain>
    </source>
</reference>
<evidence type="ECO:0000256" key="8">
    <source>
        <dbReference type="HAMAP-Rule" id="MF_00456"/>
    </source>
</evidence>
<feature type="binding site" evidence="8">
    <location>
        <position position="166"/>
    </location>
    <ligand>
        <name>substrate</name>
    </ligand>
</feature>
<dbReference type="InterPro" id="IPR036393">
    <property type="entry name" value="AceGlu_kinase-like_sf"/>
</dbReference>
<comment type="catalytic activity">
    <reaction evidence="8">
        <text>L-glutamate + ATP = L-glutamyl 5-phosphate + ADP</text>
        <dbReference type="Rhea" id="RHEA:14877"/>
        <dbReference type="ChEBI" id="CHEBI:29985"/>
        <dbReference type="ChEBI" id="CHEBI:30616"/>
        <dbReference type="ChEBI" id="CHEBI:58274"/>
        <dbReference type="ChEBI" id="CHEBI:456216"/>
        <dbReference type="EC" id="2.7.2.11"/>
    </reaction>
</comment>
<dbReference type="Gene3D" id="2.30.130.10">
    <property type="entry name" value="PUA domain"/>
    <property type="match status" value="1"/>
</dbReference>
<evidence type="ECO:0000256" key="5">
    <source>
        <dbReference type="ARBA" id="ARBA00022741"/>
    </source>
</evidence>
<evidence type="ECO:0000313" key="10">
    <source>
        <dbReference type="EMBL" id="GAN33761.1"/>
    </source>
</evidence>
<dbReference type="PIRSF" id="PIRSF000729">
    <property type="entry name" value="GK"/>
    <property type="match status" value="1"/>
</dbReference>
<dbReference type="SMART" id="SM00359">
    <property type="entry name" value="PUA"/>
    <property type="match status" value="1"/>
</dbReference>
<dbReference type="Gene3D" id="3.40.1160.10">
    <property type="entry name" value="Acetylglutamate kinase-like"/>
    <property type="match status" value="2"/>
</dbReference>
<dbReference type="Proteomes" id="UP000032309">
    <property type="component" value="Unassembled WGS sequence"/>
</dbReference>
<feature type="binding site" evidence="8">
    <location>
        <position position="27"/>
    </location>
    <ligand>
        <name>ATP</name>
        <dbReference type="ChEBI" id="CHEBI:30616"/>
    </ligand>
</feature>
<feature type="binding site" evidence="8">
    <location>
        <position position="67"/>
    </location>
    <ligand>
        <name>substrate</name>
    </ligand>
</feature>
<dbReference type="CDD" id="cd21157">
    <property type="entry name" value="PUA_G5K"/>
    <property type="match status" value="1"/>
</dbReference>
<dbReference type="PROSITE" id="PS00902">
    <property type="entry name" value="GLUTAMATE_5_KINASE"/>
    <property type="match status" value="1"/>
</dbReference>
<evidence type="ECO:0000313" key="11">
    <source>
        <dbReference type="Proteomes" id="UP000032309"/>
    </source>
</evidence>
<dbReference type="PROSITE" id="PS50890">
    <property type="entry name" value="PUA"/>
    <property type="match status" value="1"/>
</dbReference>
<dbReference type="InterPro" id="IPR019797">
    <property type="entry name" value="Glutamate_5-kinase_CS"/>
</dbReference>
<dbReference type="InterPro" id="IPR036974">
    <property type="entry name" value="PUA_sf"/>
</dbReference>
<dbReference type="InterPro" id="IPR002478">
    <property type="entry name" value="PUA"/>
</dbReference>
<evidence type="ECO:0000256" key="3">
    <source>
        <dbReference type="ARBA" id="ARBA00022650"/>
    </source>
</evidence>
<dbReference type="InterPro" id="IPR015947">
    <property type="entry name" value="PUA-like_sf"/>
</dbReference>
<dbReference type="PANTHER" id="PTHR43654:SF1">
    <property type="entry name" value="ISOPENTENYL PHOSPHATE KINASE"/>
    <property type="match status" value="1"/>
</dbReference>
<organism evidence="10 11">
    <name type="scientific">Candidatus Brocadia sinica JPN1</name>
    <dbReference type="NCBI Taxonomy" id="1197129"/>
    <lineage>
        <taxon>Bacteria</taxon>
        <taxon>Pseudomonadati</taxon>
        <taxon>Planctomycetota</taxon>
        <taxon>Candidatus Brocadiia</taxon>
        <taxon>Candidatus Brocadiales</taxon>
        <taxon>Candidatus Brocadiaceae</taxon>
        <taxon>Candidatus Brocadia</taxon>
    </lineage>
</organism>
<dbReference type="Pfam" id="PF00696">
    <property type="entry name" value="AA_kinase"/>
    <property type="match status" value="1"/>
</dbReference>
<comment type="function">
    <text evidence="8">Catalyzes the transfer of a phosphate group to glutamate to form L-glutamate 5-phosphate.</text>
</comment>
<dbReference type="InterPro" id="IPR001057">
    <property type="entry name" value="Glu/AcGlu_kinase"/>
</dbReference>
<protein>
    <recommendedName>
        <fullName evidence="8">Glutamate 5-kinase</fullName>
        <ecNumber evidence="8">2.7.2.11</ecNumber>
    </recommendedName>
    <alternativeName>
        <fullName evidence="8">Gamma-glutamyl kinase</fullName>
        <shortName evidence="8">GK</shortName>
    </alternativeName>
</protein>
<dbReference type="InterPro" id="IPR041739">
    <property type="entry name" value="G5K_ProB"/>
</dbReference>
<keyword evidence="2 8" id="KW-0028">Amino-acid biosynthesis</keyword>
<dbReference type="PANTHER" id="PTHR43654">
    <property type="entry name" value="GLUTAMATE 5-KINASE"/>
    <property type="match status" value="1"/>
</dbReference>
<accession>A0ABQ0JYG7</accession>
<dbReference type="InterPro" id="IPR011529">
    <property type="entry name" value="Glu_5kinase"/>
</dbReference>
<dbReference type="PRINTS" id="PR00474">
    <property type="entry name" value="GLU5KINASE"/>
</dbReference>
<evidence type="ECO:0000256" key="4">
    <source>
        <dbReference type="ARBA" id="ARBA00022679"/>
    </source>
</evidence>
<sequence length="386" mass="42003">MRPCCFMKYKEDIRNQILSKVKKIVVKIGTGVLTTDDGYLDKEQIKNLAGQAVELNKMGYHVVVVSSGAIGSGMGELGIEKRPATLPDLQAVAAVGQSKLISMYDDCFKIHGYHAAQILLTREDFEERQRYLNTCNTIHALFQLNAIPVVNENDTISVDEIKFGDNDALSALVTNLLNAELLIILSSVDGLYDKYPTGKGKAAVIPMVENVSDEIRQLAFDLKTKRGVGGMQTKLEAAAVVTNAGEAVIIANGRTNGILKKIVQGEDVGTLFLPKEEKLASRKRWIGYTIKPKGKIYIDDGAMHALRDKGKSLLASGIVSVEGTFNKGDIISICGKGNGVIVARGLTNYSSAEIEKIKGCSTSHIAKVLGYKLYDEVIHRDNMVIL</sequence>
<dbReference type="SUPFAM" id="SSF88697">
    <property type="entry name" value="PUA domain-like"/>
    <property type="match status" value="1"/>
</dbReference>
<feature type="binding site" evidence="8">
    <location>
        <position position="154"/>
    </location>
    <ligand>
        <name>substrate</name>
    </ligand>
</feature>
<evidence type="ECO:0000256" key="6">
    <source>
        <dbReference type="ARBA" id="ARBA00022777"/>
    </source>
</evidence>
<dbReference type="InterPro" id="IPR005715">
    <property type="entry name" value="Glu_5kinase/COase_Synthase"/>
</dbReference>
<keyword evidence="7 8" id="KW-0067">ATP-binding</keyword>